<comment type="catalytic activity">
    <reaction evidence="7 9">
        <text>tRNA(Pro) + L-proline + ATP = L-prolyl-tRNA(Pro) + AMP + diphosphate</text>
        <dbReference type="Rhea" id="RHEA:14305"/>
        <dbReference type="Rhea" id="RHEA-COMP:9700"/>
        <dbReference type="Rhea" id="RHEA-COMP:9702"/>
        <dbReference type="ChEBI" id="CHEBI:30616"/>
        <dbReference type="ChEBI" id="CHEBI:33019"/>
        <dbReference type="ChEBI" id="CHEBI:60039"/>
        <dbReference type="ChEBI" id="CHEBI:78442"/>
        <dbReference type="ChEBI" id="CHEBI:78532"/>
        <dbReference type="ChEBI" id="CHEBI:456215"/>
        <dbReference type="EC" id="6.1.1.15"/>
    </reaction>
</comment>
<dbReference type="NCBIfam" id="TIGR00408">
    <property type="entry name" value="proS_fam_I"/>
    <property type="match status" value="1"/>
</dbReference>
<reference evidence="11 12" key="1">
    <citation type="submission" date="2016-11" db="EMBL/GenBank/DDBJ databases">
        <authorList>
            <person name="Jaros S."/>
            <person name="Januszkiewicz K."/>
            <person name="Wedrychowicz H."/>
        </authorList>
    </citation>
    <scope>NUCLEOTIDE SEQUENCE [LARGE SCALE GENOMIC DNA]</scope>
    <source>
        <strain evidence="11 12">DSM 25479</strain>
    </source>
</reference>
<keyword evidence="2 9" id="KW-0436">Ligase</keyword>
<dbReference type="EC" id="6.1.1.15" evidence="9"/>
<dbReference type="AlphaFoldDB" id="A0A1M6GME7"/>
<dbReference type="InterPro" id="IPR006195">
    <property type="entry name" value="aa-tRNA-synth_II"/>
</dbReference>
<evidence type="ECO:0000259" key="10">
    <source>
        <dbReference type="PROSITE" id="PS50862"/>
    </source>
</evidence>
<dbReference type="Proteomes" id="UP000184335">
    <property type="component" value="Unassembled WGS sequence"/>
</dbReference>
<dbReference type="SUPFAM" id="SSF52954">
    <property type="entry name" value="Class II aaRS ABD-related"/>
    <property type="match status" value="1"/>
</dbReference>
<keyword evidence="5 9" id="KW-0648">Protein biosynthesis</keyword>
<dbReference type="GO" id="GO:0005737">
    <property type="term" value="C:cytoplasm"/>
    <property type="evidence" value="ECO:0007669"/>
    <property type="project" value="UniProtKB-SubCell"/>
</dbReference>
<dbReference type="GO" id="GO:0004827">
    <property type="term" value="F:proline-tRNA ligase activity"/>
    <property type="evidence" value="ECO:0007669"/>
    <property type="project" value="UniProtKB-UniRule"/>
</dbReference>
<comment type="function">
    <text evidence="9">Catalyzes the attachment of proline to tRNA(Pro) in a two-step reaction: proline is first activated by ATP to form Pro-AMP and then transferred to the acceptor end of tRNA(Pro).</text>
</comment>
<evidence type="ECO:0000256" key="8">
    <source>
        <dbReference type="ARBA" id="ARBA00060806"/>
    </source>
</evidence>
<dbReference type="STRING" id="1118202.SAMN05443429_10961"/>
<dbReference type="FunFam" id="3.30.930.10:FF:000023">
    <property type="entry name" value="Proline--tRNA ligase"/>
    <property type="match status" value="1"/>
</dbReference>
<name>A0A1M6GME7_9FLAO</name>
<evidence type="ECO:0000256" key="9">
    <source>
        <dbReference type="HAMAP-Rule" id="MF_01571"/>
    </source>
</evidence>
<dbReference type="GO" id="GO:0005524">
    <property type="term" value="F:ATP binding"/>
    <property type="evidence" value="ECO:0007669"/>
    <property type="project" value="UniProtKB-UniRule"/>
</dbReference>
<evidence type="ECO:0000256" key="1">
    <source>
        <dbReference type="ARBA" id="ARBA00022490"/>
    </source>
</evidence>
<dbReference type="Pfam" id="PF03129">
    <property type="entry name" value="HGTP_anticodon"/>
    <property type="match status" value="1"/>
</dbReference>
<dbReference type="PROSITE" id="PS50862">
    <property type="entry name" value="AA_TRNA_LIGASE_II"/>
    <property type="match status" value="1"/>
</dbReference>
<dbReference type="InterPro" id="IPR002314">
    <property type="entry name" value="aa-tRNA-synt_IIb"/>
</dbReference>
<dbReference type="InterPro" id="IPR036621">
    <property type="entry name" value="Anticodon-bd_dom_sf"/>
</dbReference>
<dbReference type="InterPro" id="IPR004499">
    <property type="entry name" value="Pro-tRNA-ligase_IIa_arc-type"/>
</dbReference>
<dbReference type="Gene3D" id="3.30.930.10">
    <property type="entry name" value="Bira Bifunctional Protein, Domain 2"/>
    <property type="match status" value="1"/>
</dbReference>
<dbReference type="SUPFAM" id="SSF64586">
    <property type="entry name" value="C-terminal domain of ProRS"/>
    <property type="match status" value="1"/>
</dbReference>
<dbReference type="CDD" id="cd00862">
    <property type="entry name" value="ProRS_anticodon_zinc"/>
    <property type="match status" value="1"/>
</dbReference>
<comment type="domain">
    <text evidence="9">Consists of three domains: the N-terminal catalytic domain, the anticodon-binding domain and the C-terminal extension.</text>
</comment>
<feature type="domain" description="Aminoacyl-transfer RNA synthetases class-II family profile" evidence="10">
    <location>
        <begin position="67"/>
        <end position="335"/>
    </location>
</feature>
<comment type="similarity">
    <text evidence="8 9">Belongs to the class-II aminoacyl-tRNA synthetase family. ProS type 3 subfamily.</text>
</comment>
<evidence type="ECO:0000256" key="7">
    <source>
        <dbReference type="ARBA" id="ARBA00047671"/>
    </source>
</evidence>
<protein>
    <recommendedName>
        <fullName evidence="9">Proline--tRNA ligase</fullName>
        <ecNumber evidence="9">6.1.1.15</ecNumber>
    </recommendedName>
    <alternativeName>
        <fullName evidence="9">Prolyl-tRNA synthetase</fullName>
        <shortName evidence="9">ProRS</shortName>
    </alternativeName>
</protein>
<dbReference type="SMART" id="SM00946">
    <property type="entry name" value="ProRS-C_1"/>
    <property type="match status" value="1"/>
</dbReference>
<evidence type="ECO:0000256" key="4">
    <source>
        <dbReference type="ARBA" id="ARBA00022840"/>
    </source>
</evidence>
<dbReference type="PANTHER" id="PTHR43382:SF2">
    <property type="entry name" value="BIFUNCTIONAL GLUTAMATE_PROLINE--TRNA LIGASE"/>
    <property type="match status" value="1"/>
</dbReference>
<keyword evidence="4 9" id="KW-0067">ATP-binding</keyword>
<dbReference type="InterPro" id="IPR033721">
    <property type="entry name" value="ProRS_core_arch_euk"/>
</dbReference>
<keyword evidence="3 9" id="KW-0547">Nucleotide-binding</keyword>
<comment type="subunit">
    <text evidence="9">Homodimer.</text>
</comment>
<proteinExistence type="inferred from homology"/>
<evidence type="ECO:0000313" key="11">
    <source>
        <dbReference type="EMBL" id="SHJ11046.1"/>
    </source>
</evidence>
<evidence type="ECO:0000256" key="2">
    <source>
        <dbReference type="ARBA" id="ARBA00022598"/>
    </source>
</evidence>
<dbReference type="GO" id="GO:0006433">
    <property type="term" value="P:prolyl-tRNA aminoacylation"/>
    <property type="evidence" value="ECO:0007669"/>
    <property type="project" value="UniProtKB-UniRule"/>
</dbReference>
<dbReference type="EMBL" id="FQYI01000009">
    <property type="protein sequence ID" value="SHJ11046.1"/>
    <property type="molecule type" value="Genomic_DNA"/>
</dbReference>
<accession>A0A1M6GME7</accession>
<evidence type="ECO:0000256" key="5">
    <source>
        <dbReference type="ARBA" id="ARBA00022917"/>
    </source>
</evidence>
<dbReference type="Gene3D" id="3.40.50.800">
    <property type="entry name" value="Anticodon-binding domain"/>
    <property type="match status" value="1"/>
</dbReference>
<organism evidence="11 12">
    <name type="scientific">Cruoricaptor ignavus</name>
    <dbReference type="NCBI Taxonomy" id="1118202"/>
    <lineage>
        <taxon>Bacteria</taxon>
        <taxon>Pseudomonadati</taxon>
        <taxon>Bacteroidota</taxon>
        <taxon>Flavobacteriia</taxon>
        <taxon>Flavobacteriales</taxon>
        <taxon>Weeksellaceae</taxon>
        <taxon>Cruoricaptor</taxon>
    </lineage>
</organism>
<dbReference type="Pfam" id="PF00587">
    <property type="entry name" value="tRNA-synt_2b"/>
    <property type="match status" value="1"/>
</dbReference>
<dbReference type="SUPFAM" id="SSF55681">
    <property type="entry name" value="Class II aaRS and biotin synthetases"/>
    <property type="match status" value="1"/>
</dbReference>
<dbReference type="PANTHER" id="PTHR43382">
    <property type="entry name" value="PROLYL-TRNA SYNTHETASE"/>
    <property type="match status" value="1"/>
</dbReference>
<dbReference type="CDD" id="cd00778">
    <property type="entry name" value="ProRS_core_arch_euk"/>
    <property type="match status" value="1"/>
</dbReference>
<dbReference type="InterPro" id="IPR016061">
    <property type="entry name" value="Pro-tRNA_ligase_II_C"/>
</dbReference>
<dbReference type="InterPro" id="IPR017449">
    <property type="entry name" value="Pro-tRNA_synth_II"/>
</dbReference>
<evidence type="ECO:0000313" key="12">
    <source>
        <dbReference type="Proteomes" id="UP000184335"/>
    </source>
</evidence>
<dbReference type="HAMAP" id="MF_01571">
    <property type="entry name" value="Pro_tRNA_synth_type3"/>
    <property type="match status" value="1"/>
</dbReference>
<keyword evidence="12" id="KW-1185">Reference proteome</keyword>
<dbReference type="Gene3D" id="3.30.110.30">
    <property type="entry name" value="C-terminal domain of ProRS"/>
    <property type="match status" value="1"/>
</dbReference>
<evidence type="ECO:0000256" key="3">
    <source>
        <dbReference type="ARBA" id="ARBA00022741"/>
    </source>
</evidence>
<dbReference type="GO" id="GO:0017101">
    <property type="term" value="C:aminoacyl-tRNA synthetase multienzyme complex"/>
    <property type="evidence" value="ECO:0007669"/>
    <property type="project" value="TreeGrafter"/>
</dbReference>
<gene>
    <name evidence="9" type="primary">proS</name>
    <name evidence="11" type="ORF">SAMN05443429_10961</name>
</gene>
<sequence>MSEKCISIIFAQKPKLYHIYYMSVCNSLLAFDLKLKEKLNFMTKLTTRAEDYSKWYNELVVKADLAENSGVRGCMVIKPYGYAIWEKMRDELDRRFKETGHQNAYFPLFVPKSLFEAEEKNAEGFAKECAVVTHYRLKNDAENPGKLIVDPEARLEEELIVRPTSEAIIWNTYKNWIQSYRDLPILINQWANVVRWEMRTRLFLRTAEFLWQEGHTAHSTREEAMEETEKMLEVYADVAENVLAVPVIRGVKTPSERFAGADETYCIEAMMQDGKALQAGTSHFLGQNFAKAFDVKFTNKEGQLEYAWATSWGVSTRLMGALIMAHSDDNGLVLPPKLAPIQVVIVPIFKGEEQLNLIRKVADKIVAELKQKGISVKFDDDDQNKPGWKFAEYELKGVPVRIAMGARDLENQTVEVARRDTLTKEVKPLENIAEYISQLLDEIQDNIFRKALKFRDENITEVDTYEEFKKVLEEKGGFISAHWDGTAEEEEQIKEETKATIRCIPLDNDLEEGVSLISGKPSNQRVIFAKAY</sequence>
<evidence type="ECO:0000256" key="6">
    <source>
        <dbReference type="ARBA" id="ARBA00023146"/>
    </source>
</evidence>
<comment type="subcellular location">
    <subcellularLocation>
        <location evidence="9">Cytoplasm</location>
    </subcellularLocation>
</comment>
<dbReference type="InterPro" id="IPR045864">
    <property type="entry name" value="aa-tRNA-synth_II/BPL/LPL"/>
</dbReference>
<keyword evidence="1 9" id="KW-0963">Cytoplasm</keyword>
<dbReference type="Pfam" id="PF09180">
    <property type="entry name" value="ProRS-C_1"/>
    <property type="match status" value="1"/>
</dbReference>
<dbReference type="InterPro" id="IPR004154">
    <property type="entry name" value="Anticodon-bd"/>
</dbReference>
<keyword evidence="6 9" id="KW-0030">Aminoacyl-tRNA synthetase</keyword>